<feature type="transmembrane region" description="Helical" evidence="9">
    <location>
        <begin position="216"/>
        <end position="243"/>
    </location>
</feature>
<evidence type="ECO:0000256" key="9">
    <source>
        <dbReference type="SAM" id="Phobius"/>
    </source>
</evidence>
<gene>
    <name evidence="11" type="ORF">EOE65_14030</name>
</gene>
<proteinExistence type="inferred from homology"/>
<reference evidence="11 12" key="1">
    <citation type="submission" date="2019-01" db="EMBL/GenBank/DDBJ databases">
        <authorList>
            <person name="Chen W.-M."/>
        </authorList>
    </citation>
    <scope>NUCLEOTIDE SEQUENCE [LARGE SCALE GENOMIC DNA]</scope>
    <source>
        <strain evidence="11 12">HPM-16</strain>
    </source>
</reference>
<sequence length="409" mass="45622">MATFRYSGRRADGSKATGNHEALNRDEVAAMLLEQGITPVSIEIAKAAAHEKRNRKRGEIRLFEKVSLDELIMFSRQMASLTRAGVPITNGMRGLANTIRNPLLSTTLHEIADELEKGNSLSTILNKYPKIFSHLYVSIIHIGENTGRLDDSFRQMSEYLELERQTIRSIKQATRYPTFVLIAIAVALGVINVFVIPAFKSVFDSFGAALPWQTQILISISDFTLAWWPAILVGLGALFVSFLRWKKSVKGRPIWDRWKLRIPLVGSILYRATLGRFARTFSVVLRAGIPIEQGLSIVARALDNEFIGEKVATMRKGIERGEGFTATAFRTEMFSPLVMQMLAVGEETGRVDEMLEDVANFYEEEVSYDLKNLASAIEPILIIAIGAMVLVLALGVFLPLWELNTTING</sequence>
<dbReference type="InterPro" id="IPR018076">
    <property type="entry name" value="T2SS_GspF_dom"/>
</dbReference>
<keyword evidence="3" id="KW-1003">Cell membrane</keyword>
<feature type="domain" description="Type II secretion system protein GspF" evidence="10">
    <location>
        <begin position="74"/>
        <end position="197"/>
    </location>
</feature>
<feature type="domain" description="Type II secretion system protein GspF" evidence="10">
    <location>
        <begin position="277"/>
        <end position="399"/>
    </location>
</feature>
<comment type="subcellular location">
    <subcellularLocation>
        <location evidence="1">Cell inner membrane</location>
        <topology evidence="1">Multi-pass membrane protein</topology>
    </subcellularLocation>
</comment>
<evidence type="ECO:0000256" key="5">
    <source>
        <dbReference type="ARBA" id="ARBA00022692"/>
    </source>
</evidence>
<keyword evidence="12" id="KW-1185">Reference proteome</keyword>
<evidence type="ECO:0000313" key="11">
    <source>
        <dbReference type="EMBL" id="RVU29671.1"/>
    </source>
</evidence>
<dbReference type="InterPro" id="IPR003004">
    <property type="entry name" value="GspF/PilC"/>
</dbReference>
<comment type="similarity">
    <text evidence="2">Belongs to the GSP F family.</text>
</comment>
<evidence type="ECO:0000256" key="8">
    <source>
        <dbReference type="SAM" id="MobiDB-lite"/>
    </source>
</evidence>
<dbReference type="GO" id="GO:0005886">
    <property type="term" value="C:plasma membrane"/>
    <property type="evidence" value="ECO:0007669"/>
    <property type="project" value="UniProtKB-SubCell"/>
</dbReference>
<organism evidence="11 12">
    <name type="scientific">Neptunomonas marina</name>
    <dbReference type="NCBI Taxonomy" id="1815562"/>
    <lineage>
        <taxon>Bacteria</taxon>
        <taxon>Pseudomonadati</taxon>
        <taxon>Pseudomonadota</taxon>
        <taxon>Gammaproteobacteria</taxon>
        <taxon>Oceanospirillales</taxon>
        <taxon>Oceanospirillaceae</taxon>
        <taxon>Neptunomonas</taxon>
    </lineage>
</organism>
<dbReference type="RefSeq" id="WP_127694955.1">
    <property type="nucleotide sequence ID" value="NZ_SACQ01000007.1"/>
</dbReference>
<protein>
    <submittedName>
        <fullName evidence="11">Type II secretion system F family protein</fullName>
    </submittedName>
</protein>
<name>A0A437Q597_9GAMM</name>
<evidence type="ECO:0000313" key="12">
    <source>
        <dbReference type="Proteomes" id="UP000282818"/>
    </source>
</evidence>
<evidence type="ECO:0000256" key="3">
    <source>
        <dbReference type="ARBA" id="ARBA00022475"/>
    </source>
</evidence>
<dbReference type="EMBL" id="SACQ01000007">
    <property type="protein sequence ID" value="RVU29671.1"/>
    <property type="molecule type" value="Genomic_DNA"/>
</dbReference>
<keyword evidence="4" id="KW-0997">Cell inner membrane</keyword>
<evidence type="ECO:0000256" key="2">
    <source>
        <dbReference type="ARBA" id="ARBA00005745"/>
    </source>
</evidence>
<dbReference type="FunFam" id="1.20.81.30:FF:000001">
    <property type="entry name" value="Type II secretion system protein F"/>
    <property type="match status" value="2"/>
</dbReference>
<feature type="transmembrane region" description="Helical" evidence="9">
    <location>
        <begin position="176"/>
        <end position="196"/>
    </location>
</feature>
<dbReference type="Proteomes" id="UP000282818">
    <property type="component" value="Unassembled WGS sequence"/>
</dbReference>
<comment type="caution">
    <text evidence="11">The sequence shown here is derived from an EMBL/GenBank/DDBJ whole genome shotgun (WGS) entry which is preliminary data.</text>
</comment>
<dbReference type="GO" id="GO:0015628">
    <property type="term" value="P:protein secretion by the type II secretion system"/>
    <property type="evidence" value="ECO:0007669"/>
    <property type="project" value="TreeGrafter"/>
</dbReference>
<feature type="region of interest" description="Disordered" evidence="8">
    <location>
        <begin position="1"/>
        <end position="20"/>
    </location>
</feature>
<dbReference type="Gene3D" id="1.20.81.30">
    <property type="entry name" value="Type II secretion system (T2SS), domain F"/>
    <property type="match status" value="2"/>
</dbReference>
<evidence type="ECO:0000256" key="1">
    <source>
        <dbReference type="ARBA" id="ARBA00004429"/>
    </source>
</evidence>
<accession>A0A437Q597</accession>
<dbReference type="InterPro" id="IPR042094">
    <property type="entry name" value="T2SS_GspF_sf"/>
</dbReference>
<evidence type="ECO:0000256" key="6">
    <source>
        <dbReference type="ARBA" id="ARBA00022989"/>
    </source>
</evidence>
<dbReference type="PRINTS" id="PR00812">
    <property type="entry name" value="BCTERIALGSPF"/>
</dbReference>
<evidence type="ECO:0000256" key="4">
    <source>
        <dbReference type="ARBA" id="ARBA00022519"/>
    </source>
</evidence>
<dbReference type="PANTHER" id="PTHR30012:SF4">
    <property type="entry name" value="MSHA BIOGENESIS PROTEIN MSHG"/>
    <property type="match status" value="1"/>
</dbReference>
<evidence type="ECO:0000259" key="10">
    <source>
        <dbReference type="Pfam" id="PF00482"/>
    </source>
</evidence>
<dbReference type="Pfam" id="PF00482">
    <property type="entry name" value="T2SSF"/>
    <property type="match status" value="2"/>
</dbReference>
<keyword evidence="5 9" id="KW-0812">Transmembrane</keyword>
<dbReference type="PANTHER" id="PTHR30012">
    <property type="entry name" value="GENERAL SECRETION PATHWAY PROTEIN"/>
    <property type="match status" value="1"/>
</dbReference>
<dbReference type="AlphaFoldDB" id="A0A437Q597"/>
<keyword evidence="7 9" id="KW-0472">Membrane</keyword>
<feature type="transmembrane region" description="Helical" evidence="9">
    <location>
        <begin position="380"/>
        <end position="401"/>
    </location>
</feature>
<evidence type="ECO:0000256" key="7">
    <source>
        <dbReference type="ARBA" id="ARBA00023136"/>
    </source>
</evidence>
<keyword evidence="6 9" id="KW-1133">Transmembrane helix</keyword>